<sequence>MKRTFTAACAVLASGAGVVGMAGAAHAAPAPEQPAVPLDGRTSDVLHKVPKAVGEVVALAEEVGTTGSLKPVTDAVSHATTGHTLGTYEVDLSKPLPVGRVVPMDQAPAVLTPVTSVVGGAAEQVTGTAQQLTGAAQGRAEQGVLPPLGVPIVDQLLHNAINQSENGRDGGGSALNPVTDLLTHGPLGGDMQLGR</sequence>
<name>A0ABV4CUG5_9PSEU</name>
<evidence type="ECO:0000313" key="3">
    <source>
        <dbReference type="Proteomes" id="UP001564626"/>
    </source>
</evidence>
<proteinExistence type="predicted"/>
<reference evidence="2 3" key="1">
    <citation type="submission" date="2024-08" db="EMBL/GenBank/DDBJ databases">
        <title>Genome mining of Saccharopolyspora cebuensis PGLac3 from Nigerian medicinal plant.</title>
        <authorList>
            <person name="Ezeobiora C.E."/>
            <person name="Igbokwe N.H."/>
            <person name="Amin D.H."/>
            <person name="Mendie U.E."/>
        </authorList>
    </citation>
    <scope>NUCLEOTIDE SEQUENCE [LARGE SCALE GENOMIC DNA]</scope>
    <source>
        <strain evidence="2 3">PGLac3</strain>
    </source>
</reference>
<dbReference type="EMBL" id="JBGEHV010000095">
    <property type="protein sequence ID" value="MEY8043436.1"/>
    <property type="molecule type" value="Genomic_DNA"/>
</dbReference>
<dbReference type="RefSeq" id="WP_345358983.1">
    <property type="nucleotide sequence ID" value="NZ_BAABII010000004.1"/>
</dbReference>
<comment type="caution">
    <text evidence="2">The sequence shown here is derived from an EMBL/GenBank/DDBJ whole genome shotgun (WGS) entry which is preliminary data.</text>
</comment>
<keyword evidence="3" id="KW-1185">Reference proteome</keyword>
<gene>
    <name evidence="2" type="ORF">AB8O55_28850</name>
</gene>
<evidence type="ECO:0008006" key="4">
    <source>
        <dbReference type="Google" id="ProtNLM"/>
    </source>
</evidence>
<keyword evidence="1" id="KW-0732">Signal</keyword>
<dbReference type="Proteomes" id="UP001564626">
    <property type="component" value="Unassembled WGS sequence"/>
</dbReference>
<evidence type="ECO:0000313" key="2">
    <source>
        <dbReference type="EMBL" id="MEY8043436.1"/>
    </source>
</evidence>
<accession>A0ABV4CUG5</accession>
<feature type="signal peptide" evidence="1">
    <location>
        <begin position="1"/>
        <end position="27"/>
    </location>
</feature>
<feature type="chain" id="PRO_5047223123" description="Secreted protein" evidence="1">
    <location>
        <begin position="28"/>
        <end position="195"/>
    </location>
</feature>
<evidence type="ECO:0000256" key="1">
    <source>
        <dbReference type="SAM" id="SignalP"/>
    </source>
</evidence>
<organism evidence="2 3">
    <name type="scientific">Saccharopolyspora cebuensis</name>
    <dbReference type="NCBI Taxonomy" id="418759"/>
    <lineage>
        <taxon>Bacteria</taxon>
        <taxon>Bacillati</taxon>
        <taxon>Actinomycetota</taxon>
        <taxon>Actinomycetes</taxon>
        <taxon>Pseudonocardiales</taxon>
        <taxon>Pseudonocardiaceae</taxon>
        <taxon>Saccharopolyspora</taxon>
    </lineage>
</organism>
<protein>
    <recommendedName>
        <fullName evidence="4">Secreted protein</fullName>
    </recommendedName>
</protein>